<evidence type="ECO:0000256" key="1">
    <source>
        <dbReference type="SAM" id="Phobius"/>
    </source>
</evidence>
<reference evidence="3 4" key="1">
    <citation type="submission" date="2017-02" db="EMBL/GenBank/DDBJ databases">
        <title>Whole genome sequencing of Metallibacterium scheffleri DSM 24874 (T).</title>
        <authorList>
            <person name="Kumar S."/>
            <person name="Patil P."/>
            <person name="Patil P.B."/>
        </authorList>
    </citation>
    <scope>NUCLEOTIDE SEQUENCE [LARGE SCALE GENOMIC DNA]</scope>
    <source>
        <strain evidence="3 4">DSM 24874</strain>
    </source>
</reference>
<organism evidence="3 4">
    <name type="scientific">Metallibacterium scheffleri</name>
    <dbReference type="NCBI Taxonomy" id="993689"/>
    <lineage>
        <taxon>Bacteria</taxon>
        <taxon>Pseudomonadati</taxon>
        <taxon>Pseudomonadota</taxon>
        <taxon>Gammaproteobacteria</taxon>
        <taxon>Lysobacterales</taxon>
        <taxon>Rhodanobacteraceae</taxon>
        <taxon>Metallibacterium</taxon>
    </lineage>
</organism>
<proteinExistence type="predicted"/>
<gene>
    <name evidence="3" type="ORF">B1806_11750</name>
</gene>
<keyword evidence="4" id="KW-1185">Reference proteome</keyword>
<dbReference type="STRING" id="993689.GCA_002077135_01760"/>
<keyword evidence="1" id="KW-0812">Transmembrane</keyword>
<dbReference type="Proteomes" id="UP000307749">
    <property type="component" value="Unassembled WGS sequence"/>
</dbReference>
<protein>
    <recommendedName>
        <fullName evidence="2">DUF6249 domain-containing protein</fullName>
    </recommendedName>
</protein>
<feature type="transmembrane region" description="Helical" evidence="1">
    <location>
        <begin position="67"/>
        <end position="86"/>
    </location>
</feature>
<dbReference type="InterPro" id="IPR046216">
    <property type="entry name" value="DUF6249"/>
</dbReference>
<keyword evidence="1" id="KW-0472">Membrane</keyword>
<evidence type="ECO:0000259" key="2">
    <source>
        <dbReference type="Pfam" id="PF19762"/>
    </source>
</evidence>
<evidence type="ECO:0000313" key="3">
    <source>
        <dbReference type="EMBL" id="THD09240.1"/>
    </source>
</evidence>
<feature type="transmembrane region" description="Helical" evidence="1">
    <location>
        <begin position="6"/>
        <end position="26"/>
    </location>
</feature>
<dbReference type="AlphaFoldDB" id="A0A4S3KKP8"/>
<accession>A0A4S3KKP8</accession>
<comment type="caution">
    <text evidence="3">The sequence shown here is derived from an EMBL/GenBank/DDBJ whole genome shotgun (WGS) entry which is preliminary data.</text>
</comment>
<feature type="transmembrane region" description="Helical" evidence="1">
    <location>
        <begin position="92"/>
        <end position="112"/>
    </location>
</feature>
<sequence>MLVPIFGIIFVFGIPIVAIIGGIMYASRRARLQQELLMKLAETGQPIPPELFHSDLFNGRRTGKSPLRGGLVVSAAGIGVMLYGWILGETSLVAAGLIPLVIGLALLLAAVIEGRKSKATITPDTTTTPS</sequence>
<name>A0A4S3KKP8_9GAMM</name>
<dbReference type="EMBL" id="MWQO01000041">
    <property type="protein sequence ID" value="THD09240.1"/>
    <property type="molecule type" value="Genomic_DNA"/>
</dbReference>
<dbReference type="Pfam" id="PF19762">
    <property type="entry name" value="DUF6249"/>
    <property type="match status" value="1"/>
</dbReference>
<keyword evidence="1" id="KW-1133">Transmembrane helix</keyword>
<evidence type="ECO:0000313" key="4">
    <source>
        <dbReference type="Proteomes" id="UP000307749"/>
    </source>
</evidence>
<feature type="domain" description="DUF6249" evidence="2">
    <location>
        <begin position="5"/>
        <end position="113"/>
    </location>
</feature>